<dbReference type="Pfam" id="PF00106">
    <property type="entry name" value="adh_short"/>
    <property type="match status" value="1"/>
</dbReference>
<evidence type="ECO:0000313" key="5">
    <source>
        <dbReference type="EMBL" id="KIW43375.1"/>
    </source>
</evidence>
<dbReference type="RefSeq" id="XP_016263591.1">
    <property type="nucleotide sequence ID" value="XM_016405385.1"/>
</dbReference>
<dbReference type="VEuPathDB" id="FungiDB:PV06_04484"/>
<dbReference type="GO" id="GO:0006654">
    <property type="term" value="P:phosphatidic acid biosynthetic process"/>
    <property type="evidence" value="ECO:0007669"/>
    <property type="project" value="TreeGrafter"/>
</dbReference>
<dbReference type="InterPro" id="IPR036291">
    <property type="entry name" value="NAD(P)-bd_dom_sf"/>
</dbReference>
<organism evidence="5 6">
    <name type="scientific">Exophiala oligosperma</name>
    <dbReference type="NCBI Taxonomy" id="215243"/>
    <lineage>
        <taxon>Eukaryota</taxon>
        <taxon>Fungi</taxon>
        <taxon>Dikarya</taxon>
        <taxon>Ascomycota</taxon>
        <taxon>Pezizomycotina</taxon>
        <taxon>Eurotiomycetes</taxon>
        <taxon>Chaetothyriomycetidae</taxon>
        <taxon>Chaetothyriales</taxon>
        <taxon>Herpotrichiellaceae</taxon>
        <taxon>Exophiala</taxon>
    </lineage>
</organism>
<accession>A0A0D2DLS3</accession>
<keyword evidence="6" id="KW-1185">Reference proteome</keyword>
<dbReference type="GO" id="GO:0004806">
    <property type="term" value="F:triacylglycerol lipase activity"/>
    <property type="evidence" value="ECO:0007669"/>
    <property type="project" value="TreeGrafter"/>
</dbReference>
<name>A0A0D2DLS3_9EURO</name>
<dbReference type="InterPro" id="IPR020904">
    <property type="entry name" value="Sc_DH/Rdtase_CS"/>
</dbReference>
<evidence type="ECO:0000256" key="1">
    <source>
        <dbReference type="ARBA" id="ARBA00006484"/>
    </source>
</evidence>
<dbReference type="PANTHER" id="PTHR44169">
    <property type="entry name" value="NADPH-DEPENDENT 1-ACYLDIHYDROXYACETONE PHOSPHATE REDUCTASE"/>
    <property type="match status" value="1"/>
</dbReference>
<evidence type="ECO:0000256" key="2">
    <source>
        <dbReference type="ARBA" id="ARBA00022857"/>
    </source>
</evidence>
<proteinExistence type="inferred from homology"/>
<dbReference type="PANTHER" id="PTHR44169:SF3">
    <property type="entry name" value="SHORT-CHAIN DEHYDROGENASE SRDE"/>
    <property type="match status" value="1"/>
</dbReference>
<dbReference type="PRINTS" id="PR00080">
    <property type="entry name" value="SDRFAMILY"/>
</dbReference>
<dbReference type="SUPFAM" id="SSF51735">
    <property type="entry name" value="NAD(P)-binding Rossmann-fold domains"/>
    <property type="match status" value="1"/>
</dbReference>
<dbReference type="EMBL" id="KN847335">
    <property type="protein sequence ID" value="KIW43375.1"/>
    <property type="molecule type" value="Genomic_DNA"/>
</dbReference>
<dbReference type="HOGENOM" id="CLU_010194_2_9_1"/>
<dbReference type="GO" id="GO:0005811">
    <property type="term" value="C:lipid droplet"/>
    <property type="evidence" value="ECO:0007669"/>
    <property type="project" value="TreeGrafter"/>
</dbReference>
<dbReference type="GO" id="GO:0000140">
    <property type="term" value="F:acylglycerone-phosphate reductase (NADP+) activity"/>
    <property type="evidence" value="ECO:0007669"/>
    <property type="project" value="TreeGrafter"/>
</dbReference>
<dbReference type="AlphaFoldDB" id="A0A0D2DLS3"/>
<dbReference type="GO" id="GO:0005783">
    <property type="term" value="C:endoplasmic reticulum"/>
    <property type="evidence" value="ECO:0007669"/>
    <property type="project" value="TreeGrafter"/>
</dbReference>
<dbReference type="Gene3D" id="3.40.50.720">
    <property type="entry name" value="NAD(P)-binding Rossmann-like Domain"/>
    <property type="match status" value="1"/>
</dbReference>
<reference evidence="5 6" key="1">
    <citation type="submission" date="2015-01" db="EMBL/GenBank/DDBJ databases">
        <title>The Genome Sequence of Exophiala oligosperma CBS72588.</title>
        <authorList>
            <consortium name="The Broad Institute Genomics Platform"/>
            <person name="Cuomo C."/>
            <person name="de Hoog S."/>
            <person name="Gorbushina A."/>
            <person name="Stielow B."/>
            <person name="Teixiera M."/>
            <person name="Abouelleil A."/>
            <person name="Chapman S.B."/>
            <person name="Priest M."/>
            <person name="Young S.K."/>
            <person name="Wortman J."/>
            <person name="Nusbaum C."/>
            <person name="Birren B."/>
        </authorList>
    </citation>
    <scope>NUCLEOTIDE SEQUENCE [LARGE SCALE GENOMIC DNA]</scope>
    <source>
        <strain evidence="5 6">CBS 72588</strain>
    </source>
</reference>
<gene>
    <name evidence="5" type="ORF">PV06_04484</name>
</gene>
<dbReference type="PROSITE" id="PS00061">
    <property type="entry name" value="ADH_SHORT"/>
    <property type="match status" value="1"/>
</dbReference>
<dbReference type="InterPro" id="IPR002347">
    <property type="entry name" value="SDR_fam"/>
</dbReference>
<protein>
    <submittedName>
        <fullName evidence="5">Uncharacterized protein</fullName>
    </submittedName>
</protein>
<sequence length="292" mass="31251">MARTVLITGCSDGGLGAGLAIQFHKRGDRVFATARNPAKMASLTALGIETFKLDVLSDESIKACVEEVSALTGGKLNMLVNNAGAGYSMPVMDISLDEMEKLYRLNVLSVIRTAQLFFPLLRAAAPDAVIVNQTSCASVATVPFQGAYGSSKAAIANLTECLRLEMMPFRVKVVDLRTGAVKTPFFDNAALRSGSGLPPTSPYLALKDKVEGVMNGDMEGVEFQDLDKWAKNVVGDLSRNRPAAQIWRGGGATLVWLSSLLPVGAFDGMFKKMAGLDVLEKKIQEDTSKRGK</sequence>
<dbReference type="GO" id="GO:0019433">
    <property type="term" value="P:triglyceride catabolic process"/>
    <property type="evidence" value="ECO:0007669"/>
    <property type="project" value="TreeGrafter"/>
</dbReference>
<dbReference type="OrthoDB" id="2102561at2759"/>
<dbReference type="GeneID" id="27356558"/>
<keyword evidence="3" id="KW-0560">Oxidoreductase</keyword>
<evidence type="ECO:0000256" key="4">
    <source>
        <dbReference type="RuleBase" id="RU000363"/>
    </source>
</evidence>
<evidence type="ECO:0000313" key="6">
    <source>
        <dbReference type="Proteomes" id="UP000053342"/>
    </source>
</evidence>
<keyword evidence="2" id="KW-0521">NADP</keyword>
<dbReference type="Proteomes" id="UP000053342">
    <property type="component" value="Unassembled WGS sequence"/>
</dbReference>
<evidence type="ECO:0000256" key="3">
    <source>
        <dbReference type="ARBA" id="ARBA00023002"/>
    </source>
</evidence>
<comment type="similarity">
    <text evidence="1 4">Belongs to the short-chain dehydrogenases/reductases (SDR) family.</text>
</comment>
<dbReference type="STRING" id="215243.A0A0D2DLS3"/>
<dbReference type="PRINTS" id="PR00081">
    <property type="entry name" value="GDHRDH"/>
</dbReference>